<protein>
    <submittedName>
        <fullName evidence="2">8204_t:CDS:1</fullName>
    </submittedName>
</protein>
<accession>A0A9N9G8E3</accession>
<feature type="compositionally biased region" description="Low complexity" evidence="1">
    <location>
        <begin position="91"/>
        <end position="103"/>
    </location>
</feature>
<reference evidence="2" key="1">
    <citation type="submission" date="2021-06" db="EMBL/GenBank/DDBJ databases">
        <authorList>
            <person name="Kallberg Y."/>
            <person name="Tangrot J."/>
            <person name="Rosling A."/>
        </authorList>
    </citation>
    <scope>NUCLEOTIDE SEQUENCE</scope>
    <source>
        <strain evidence="2">MT106</strain>
    </source>
</reference>
<sequence>MFAVSIFALAGLANSIIYGFTRHVVAMKPLFEREYNEKTVNDLANTPATILGDTQDMLFIQVSASTNEGEKPDRQGRGGGIALRNDTGEINNLSSDSLSSVDSNDGDRPMEFVAL</sequence>
<proteinExistence type="predicted"/>
<comment type="caution">
    <text evidence="2">The sequence shown here is derived from an EMBL/GenBank/DDBJ whole genome shotgun (WGS) entry which is preliminary data.</text>
</comment>
<organism evidence="2 3">
    <name type="scientific">Ambispora gerdemannii</name>
    <dbReference type="NCBI Taxonomy" id="144530"/>
    <lineage>
        <taxon>Eukaryota</taxon>
        <taxon>Fungi</taxon>
        <taxon>Fungi incertae sedis</taxon>
        <taxon>Mucoromycota</taxon>
        <taxon>Glomeromycotina</taxon>
        <taxon>Glomeromycetes</taxon>
        <taxon>Archaeosporales</taxon>
        <taxon>Ambisporaceae</taxon>
        <taxon>Ambispora</taxon>
    </lineage>
</organism>
<feature type="compositionally biased region" description="Basic and acidic residues" evidence="1">
    <location>
        <begin position="105"/>
        <end position="115"/>
    </location>
</feature>
<dbReference type="AlphaFoldDB" id="A0A9N9G8E3"/>
<evidence type="ECO:0000256" key="1">
    <source>
        <dbReference type="SAM" id="MobiDB-lite"/>
    </source>
</evidence>
<dbReference type="EMBL" id="CAJVPL010001711">
    <property type="protein sequence ID" value="CAG8584263.1"/>
    <property type="molecule type" value="Genomic_DNA"/>
</dbReference>
<evidence type="ECO:0000313" key="3">
    <source>
        <dbReference type="Proteomes" id="UP000789831"/>
    </source>
</evidence>
<gene>
    <name evidence="2" type="ORF">AGERDE_LOCUS8280</name>
</gene>
<keyword evidence="3" id="KW-1185">Reference proteome</keyword>
<feature type="region of interest" description="Disordered" evidence="1">
    <location>
        <begin position="64"/>
        <end position="115"/>
    </location>
</feature>
<name>A0A9N9G8E3_9GLOM</name>
<evidence type="ECO:0000313" key="2">
    <source>
        <dbReference type="EMBL" id="CAG8584263.1"/>
    </source>
</evidence>
<dbReference type="Proteomes" id="UP000789831">
    <property type="component" value="Unassembled WGS sequence"/>
</dbReference>